<reference evidence="3" key="1">
    <citation type="journal article" date="2015" name="Nature">
        <title>Complex archaea that bridge the gap between prokaryotes and eukaryotes.</title>
        <authorList>
            <person name="Spang A."/>
            <person name="Saw J.H."/>
            <person name="Jorgensen S.L."/>
            <person name="Zaremba-Niedzwiedzka K."/>
            <person name="Martijn J."/>
            <person name="Lind A.E."/>
            <person name="van Eijk R."/>
            <person name="Schleper C."/>
            <person name="Guy L."/>
            <person name="Ettema T.J."/>
        </authorList>
    </citation>
    <scope>NUCLEOTIDE SEQUENCE</scope>
</reference>
<dbReference type="InterPro" id="IPR051685">
    <property type="entry name" value="Ycf3/AcsC/BcsC/TPR_MFPF"/>
</dbReference>
<dbReference type="EMBL" id="LAZR01002251">
    <property type="protein sequence ID" value="KKN32472.1"/>
    <property type="molecule type" value="Genomic_DNA"/>
</dbReference>
<dbReference type="SMART" id="SM00028">
    <property type="entry name" value="TPR"/>
    <property type="match status" value="2"/>
</dbReference>
<dbReference type="PANTHER" id="PTHR44943">
    <property type="entry name" value="CELLULOSE SYNTHASE OPERON PROTEIN C"/>
    <property type="match status" value="1"/>
</dbReference>
<proteinExistence type="predicted"/>
<keyword evidence="2" id="KW-0802">TPR repeat</keyword>
<dbReference type="Pfam" id="PF00515">
    <property type="entry name" value="TPR_1"/>
    <property type="match status" value="1"/>
</dbReference>
<dbReference type="InterPro" id="IPR011990">
    <property type="entry name" value="TPR-like_helical_dom_sf"/>
</dbReference>
<dbReference type="Pfam" id="PF13181">
    <property type="entry name" value="TPR_8"/>
    <property type="match status" value="1"/>
</dbReference>
<dbReference type="AlphaFoldDB" id="A0A0F9Q671"/>
<evidence type="ECO:0000256" key="2">
    <source>
        <dbReference type="ARBA" id="ARBA00022803"/>
    </source>
</evidence>
<evidence type="ECO:0000313" key="3">
    <source>
        <dbReference type="EMBL" id="KKN32472.1"/>
    </source>
</evidence>
<dbReference type="Gene3D" id="1.25.40.10">
    <property type="entry name" value="Tetratricopeptide repeat domain"/>
    <property type="match status" value="1"/>
</dbReference>
<dbReference type="InterPro" id="IPR019734">
    <property type="entry name" value="TPR_rpt"/>
</dbReference>
<accession>A0A0F9Q671</accession>
<dbReference type="SUPFAM" id="SSF48452">
    <property type="entry name" value="TPR-like"/>
    <property type="match status" value="1"/>
</dbReference>
<evidence type="ECO:0000256" key="1">
    <source>
        <dbReference type="ARBA" id="ARBA00022737"/>
    </source>
</evidence>
<gene>
    <name evidence="3" type="ORF">LCGC14_0813490</name>
</gene>
<dbReference type="PANTHER" id="PTHR44943:SF8">
    <property type="entry name" value="TPR REPEAT-CONTAINING PROTEIN MJ0263"/>
    <property type="match status" value="1"/>
</dbReference>
<name>A0A0F9Q671_9ZZZZ</name>
<dbReference type="PROSITE" id="PS50005">
    <property type="entry name" value="TPR"/>
    <property type="match status" value="1"/>
</dbReference>
<keyword evidence="1" id="KW-0677">Repeat</keyword>
<comment type="caution">
    <text evidence="3">The sequence shown here is derived from an EMBL/GenBank/DDBJ whole genome shotgun (WGS) entry which is preliminary data.</text>
</comment>
<sequence>MEHNVKEITNILEKRGVNVIKEIDLYDRKIVKRESRKLEGVKPKQKRLIETLKPKTAGDYCAIGIQERNLKNHETAVVYFSKALELRNDYIMMWINKGESLRELGRNNEAIECFDQALKLDPTHIYANNLKQKLEGMLKK</sequence>
<dbReference type="PROSITE" id="PS50293">
    <property type="entry name" value="TPR_REGION"/>
    <property type="match status" value="1"/>
</dbReference>
<organism evidence="3">
    <name type="scientific">marine sediment metagenome</name>
    <dbReference type="NCBI Taxonomy" id="412755"/>
    <lineage>
        <taxon>unclassified sequences</taxon>
        <taxon>metagenomes</taxon>
        <taxon>ecological metagenomes</taxon>
    </lineage>
</organism>
<protein>
    <submittedName>
        <fullName evidence="3">Uncharacterized protein</fullName>
    </submittedName>
</protein>